<evidence type="ECO:0000313" key="2">
    <source>
        <dbReference type="EMBL" id="CAE8583130.1"/>
    </source>
</evidence>
<dbReference type="EMBL" id="CAJNNV010000615">
    <property type="protein sequence ID" value="CAE8583130.1"/>
    <property type="molecule type" value="Genomic_DNA"/>
</dbReference>
<dbReference type="EMBL" id="CAJNNW010034248">
    <property type="protein sequence ID" value="CAE8722110.1"/>
    <property type="molecule type" value="Genomic_DNA"/>
</dbReference>
<feature type="region of interest" description="Disordered" evidence="1">
    <location>
        <begin position="112"/>
        <end position="135"/>
    </location>
</feature>
<evidence type="ECO:0000313" key="4">
    <source>
        <dbReference type="Proteomes" id="UP000654075"/>
    </source>
</evidence>
<reference evidence="2" key="1">
    <citation type="submission" date="2021-02" db="EMBL/GenBank/DDBJ databases">
        <authorList>
            <person name="Dougan E. K."/>
            <person name="Rhodes N."/>
            <person name="Thang M."/>
            <person name="Chan C."/>
        </authorList>
    </citation>
    <scope>NUCLEOTIDE SEQUENCE</scope>
</reference>
<name>A0A813DAD4_POLGL</name>
<dbReference type="Proteomes" id="UP000626109">
    <property type="component" value="Unassembled WGS sequence"/>
</dbReference>
<sequence length="382" mass="41803">MAELPLPASLWRRGIAWDRTLRQLRSTKLFTLCRKRRSEVGAGFSRLASAEDGSSAPPLGWQNALRHAVPAAASTLDEAADSVSTLLSVKAAASEGKDLDSDDRSAEPCLQEVEHPAEPPLGSTFGPGGTAESRHQATLTRMTELAQATPAGAWQRFRREFEVQVQIWDSQALLQKPLASKTELRFELQALLGQTTHPWTAHSCPGCAAALQSTLFRTTAEELLNDTTWRAAGLLVEAAQLASKRWELASELEEAALEEGASHSARIPERDFLQRRLELVEACRLQGHLVLEYCVRRMLRLPMSVPWASSSFAWSSPRTRVADAHSGDEQPGGEFQSNAHSSFQERSDGSWCQPFECSCSVAVGTAVPEEGQTCRDAANDRV</sequence>
<keyword evidence="4" id="KW-1185">Reference proteome</keyword>
<protein>
    <submittedName>
        <fullName evidence="2">Uncharacterized protein</fullName>
    </submittedName>
</protein>
<evidence type="ECO:0000256" key="1">
    <source>
        <dbReference type="SAM" id="MobiDB-lite"/>
    </source>
</evidence>
<proteinExistence type="predicted"/>
<dbReference type="Proteomes" id="UP000654075">
    <property type="component" value="Unassembled WGS sequence"/>
</dbReference>
<gene>
    <name evidence="2" type="ORF">PGLA1383_LOCUS2117</name>
    <name evidence="3" type="ORF">PGLA2088_LOCUS42331</name>
</gene>
<accession>A0A813DAD4</accession>
<organism evidence="2 4">
    <name type="scientific">Polarella glacialis</name>
    <name type="common">Dinoflagellate</name>
    <dbReference type="NCBI Taxonomy" id="89957"/>
    <lineage>
        <taxon>Eukaryota</taxon>
        <taxon>Sar</taxon>
        <taxon>Alveolata</taxon>
        <taxon>Dinophyceae</taxon>
        <taxon>Suessiales</taxon>
        <taxon>Suessiaceae</taxon>
        <taxon>Polarella</taxon>
    </lineage>
</organism>
<dbReference type="AlphaFoldDB" id="A0A813DAD4"/>
<evidence type="ECO:0000313" key="3">
    <source>
        <dbReference type="EMBL" id="CAE8722110.1"/>
    </source>
</evidence>
<comment type="caution">
    <text evidence="2">The sequence shown here is derived from an EMBL/GenBank/DDBJ whole genome shotgun (WGS) entry which is preliminary data.</text>
</comment>